<sequence length="88" mass="9913">LLHHILSICPSHRCTHCGTRRSNHLVEKTFDVSHKYSLKPDRSTIGSDTTCWATVGAKSSGRDFREEPGEGTQDEKTPHPIQNLKVFK</sequence>
<proteinExistence type="predicted"/>
<reference evidence="2 3" key="1">
    <citation type="journal article" date="2023" name="Plants (Basel)">
        <title>Bridging the Gap: Combining Genomics and Transcriptomics Approaches to Understand Stylosanthes scabra, an Orphan Legume from the Brazilian Caatinga.</title>
        <authorList>
            <person name="Ferreira-Neto J.R.C."/>
            <person name="da Silva M.D."/>
            <person name="Binneck E."/>
            <person name="de Melo N.F."/>
            <person name="da Silva R.H."/>
            <person name="de Melo A.L.T.M."/>
            <person name="Pandolfi V."/>
            <person name="Bustamante F.O."/>
            <person name="Brasileiro-Vidal A.C."/>
            <person name="Benko-Iseppon A.M."/>
        </authorList>
    </citation>
    <scope>NUCLEOTIDE SEQUENCE [LARGE SCALE GENOMIC DNA]</scope>
    <source>
        <tissue evidence="2">Leaves</tissue>
    </source>
</reference>
<feature type="non-terminal residue" evidence="2">
    <location>
        <position position="1"/>
    </location>
</feature>
<evidence type="ECO:0000256" key="1">
    <source>
        <dbReference type="SAM" id="MobiDB-lite"/>
    </source>
</evidence>
<accession>A0ABU6ZVZ6</accession>
<feature type="compositionally biased region" description="Basic and acidic residues" evidence="1">
    <location>
        <begin position="60"/>
        <end position="78"/>
    </location>
</feature>
<feature type="region of interest" description="Disordered" evidence="1">
    <location>
        <begin position="58"/>
        <end position="88"/>
    </location>
</feature>
<organism evidence="2 3">
    <name type="scientific">Stylosanthes scabra</name>
    <dbReference type="NCBI Taxonomy" id="79078"/>
    <lineage>
        <taxon>Eukaryota</taxon>
        <taxon>Viridiplantae</taxon>
        <taxon>Streptophyta</taxon>
        <taxon>Embryophyta</taxon>
        <taxon>Tracheophyta</taxon>
        <taxon>Spermatophyta</taxon>
        <taxon>Magnoliopsida</taxon>
        <taxon>eudicotyledons</taxon>
        <taxon>Gunneridae</taxon>
        <taxon>Pentapetalae</taxon>
        <taxon>rosids</taxon>
        <taxon>fabids</taxon>
        <taxon>Fabales</taxon>
        <taxon>Fabaceae</taxon>
        <taxon>Papilionoideae</taxon>
        <taxon>50 kb inversion clade</taxon>
        <taxon>dalbergioids sensu lato</taxon>
        <taxon>Dalbergieae</taxon>
        <taxon>Pterocarpus clade</taxon>
        <taxon>Stylosanthes</taxon>
    </lineage>
</organism>
<comment type="caution">
    <text evidence="2">The sequence shown here is derived from an EMBL/GenBank/DDBJ whole genome shotgun (WGS) entry which is preliminary data.</text>
</comment>
<evidence type="ECO:0000313" key="2">
    <source>
        <dbReference type="EMBL" id="MED6226178.1"/>
    </source>
</evidence>
<evidence type="ECO:0000313" key="3">
    <source>
        <dbReference type="Proteomes" id="UP001341840"/>
    </source>
</evidence>
<dbReference type="Proteomes" id="UP001341840">
    <property type="component" value="Unassembled WGS sequence"/>
</dbReference>
<name>A0ABU6ZVZ6_9FABA</name>
<gene>
    <name evidence="2" type="ORF">PIB30_100950</name>
</gene>
<dbReference type="EMBL" id="JASCZI010274747">
    <property type="protein sequence ID" value="MED6226178.1"/>
    <property type="molecule type" value="Genomic_DNA"/>
</dbReference>
<keyword evidence="3" id="KW-1185">Reference proteome</keyword>
<protein>
    <submittedName>
        <fullName evidence="2">Uncharacterized protein</fullName>
    </submittedName>
</protein>